<evidence type="ECO:0000256" key="6">
    <source>
        <dbReference type="SAM" id="Phobius"/>
    </source>
</evidence>
<dbReference type="Proteomes" id="UP001652461">
    <property type="component" value="Unassembled WGS sequence"/>
</dbReference>
<feature type="transmembrane region" description="Helical" evidence="6">
    <location>
        <begin position="292"/>
        <end position="311"/>
    </location>
</feature>
<evidence type="ECO:0000256" key="2">
    <source>
        <dbReference type="ARBA" id="ARBA00022475"/>
    </source>
</evidence>
<feature type="transmembrane region" description="Helical" evidence="6">
    <location>
        <begin position="94"/>
        <end position="120"/>
    </location>
</feature>
<evidence type="ECO:0000256" key="3">
    <source>
        <dbReference type="ARBA" id="ARBA00022692"/>
    </source>
</evidence>
<feature type="transmembrane region" description="Helical" evidence="6">
    <location>
        <begin position="252"/>
        <end position="280"/>
    </location>
</feature>
<feature type="transmembrane region" description="Helical" evidence="6">
    <location>
        <begin position="70"/>
        <end position="88"/>
    </location>
</feature>
<dbReference type="InterPro" id="IPR001851">
    <property type="entry name" value="ABC_transp_permease"/>
</dbReference>
<comment type="caution">
    <text evidence="7">The sequence shown here is derived from an EMBL/GenBank/DDBJ whole genome shotgun (WGS) entry which is preliminary data.</text>
</comment>
<gene>
    <name evidence="7" type="ORF">OCV63_05940</name>
</gene>
<keyword evidence="4 6" id="KW-1133">Transmembrane helix</keyword>
<evidence type="ECO:0000256" key="1">
    <source>
        <dbReference type="ARBA" id="ARBA00004651"/>
    </source>
</evidence>
<keyword evidence="5 6" id="KW-0472">Membrane</keyword>
<dbReference type="PANTHER" id="PTHR32196">
    <property type="entry name" value="ABC TRANSPORTER PERMEASE PROTEIN YPHD-RELATED-RELATED"/>
    <property type="match status" value="1"/>
</dbReference>
<feature type="transmembrane region" description="Helical" evidence="6">
    <location>
        <begin position="164"/>
        <end position="182"/>
    </location>
</feature>
<feature type="transmembrane region" description="Helical" evidence="6">
    <location>
        <begin position="12"/>
        <end position="33"/>
    </location>
</feature>
<keyword evidence="3 6" id="KW-0812">Transmembrane</keyword>
<proteinExistence type="predicted"/>
<feature type="transmembrane region" description="Helical" evidence="6">
    <location>
        <begin position="45"/>
        <end position="63"/>
    </location>
</feature>
<reference evidence="7 8" key="1">
    <citation type="journal article" date="2021" name="ISME Commun">
        <title>Automated analysis of genomic sequences facilitates high-throughput and comprehensive description of bacteria.</title>
        <authorList>
            <person name="Hitch T.C.A."/>
        </authorList>
    </citation>
    <scope>NUCLEOTIDE SEQUENCE [LARGE SCALE GENOMIC DNA]</scope>
    <source>
        <strain evidence="7 8">Sanger_04</strain>
    </source>
</reference>
<dbReference type="Pfam" id="PF02653">
    <property type="entry name" value="BPD_transp_2"/>
    <property type="match status" value="1"/>
</dbReference>
<feature type="transmembrane region" description="Helical" evidence="6">
    <location>
        <begin position="213"/>
        <end position="231"/>
    </location>
</feature>
<keyword evidence="2" id="KW-1003">Cell membrane</keyword>
<dbReference type="CDD" id="cd06579">
    <property type="entry name" value="TM_PBP1_transp_AraH_like"/>
    <property type="match status" value="1"/>
</dbReference>
<dbReference type="EMBL" id="JAOQKC010000006">
    <property type="protein sequence ID" value="MCU6696438.1"/>
    <property type="molecule type" value="Genomic_DNA"/>
</dbReference>
<sequence>MAKINSKQAVNFVTQYSIYVITLVFMIICAFINDRFLTVDNIINILRQVSVYALLAFAESVCIISGNLDLAAASTLVFAGCLSIFVYVGTGSLILAVIVAILIGVVINLISGIIVAYFNIPPFVATLGMQMSVRGAVYLLTDGMTISETGENFKALGQGYVGPIPNPVIIMMVCAVIFWVILDKTRLGRNFYAVGGNREAARASGINLRKYTILAYLVAGAFTGLAGIVYCSRINAGTPAGAQGYEGQGIAAAVIGGIGFAGGTGNAWGAVIGAVVIGIINNILNLMGVNSYMQQVVNGLVIVLAVGLDTFTRSKRTSS</sequence>
<keyword evidence="8" id="KW-1185">Reference proteome</keyword>
<evidence type="ECO:0000256" key="5">
    <source>
        <dbReference type="ARBA" id="ARBA00023136"/>
    </source>
</evidence>
<name>A0ABT2RVT9_9FIRM</name>
<evidence type="ECO:0000313" key="8">
    <source>
        <dbReference type="Proteomes" id="UP001652461"/>
    </source>
</evidence>
<evidence type="ECO:0000256" key="4">
    <source>
        <dbReference type="ARBA" id="ARBA00022989"/>
    </source>
</evidence>
<evidence type="ECO:0000313" key="7">
    <source>
        <dbReference type="EMBL" id="MCU6696438.1"/>
    </source>
</evidence>
<organism evidence="7 8">
    <name type="scientific">Laedolimicola ammoniilytica</name>
    <dbReference type="NCBI Taxonomy" id="2981771"/>
    <lineage>
        <taxon>Bacteria</taxon>
        <taxon>Bacillati</taxon>
        <taxon>Bacillota</taxon>
        <taxon>Clostridia</taxon>
        <taxon>Lachnospirales</taxon>
        <taxon>Lachnospiraceae</taxon>
        <taxon>Laedolimicola</taxon>
    </lineage>
</organism>
<comment type="subcellular location">
    <subcellularLocation>
        <location evidence="1">Cell membrane</location>
        <topology evidence="1">Multi-pass membrane protein</topology>
    </subcellularLocation>
</comment>
<accession>A0ABT2RVT9</accession>
<dbReference type="RefSeq" id="WP_158362725.1">
    <property type="nucleotide sequence ID" value="NZ_JAOQKC010000006.1"/>
</dbReference>
<protein>
    <submittedName>
        <fullName evidence="7">ABC transporter permease</fullName>
    </submittedName>
</protein>